<dbReference type="OrthoDB" id="21513at2759"/>
<reference evidence="2 3" key="1">
    <citation type="submission" date="2016-04" db="EMBL/GenBank/DDBJ databases">
        <title>Evolutionary innovation and constraint leading to complex multicellularity in the Ascomycota.</title>
        <authorList>
            <person name="Cisse O."/>
            <person name="Nguyen A."/>
            <person name="Hewitt D.A."/>
            <person name="Jedd G."/>
            <person name="Stajich J.E."/>
        </authorList>
    </citation>
    <scope>NUCLEOTIDE SEQUENCE [LARGE SCALE GENOMIC DNA]</scope>
    <source>
        <strain evidence="2 3">DAH-3</strain>
    </source>
</reference>
<evidence type="ECO:0000313" key="2">
    <source>
        <dbReference type="EMBL" id="OLL23236.1"/>
    </source>
</evidence>
<accession>A0A1U7LKQ1</accession>
<dbReference type="GO" id="GO:0006368">
    <property type="term" value="P:transcription elongation by RNA polymerase II"/>
    <property type="evidence" value="ECO:0007669"/>
    <property type="project" value="InterPro"/>
</dbReference>
<dbReference type="GO" id="GO:0070449">
    <property type="term" value="C:elongin complex"/>
    <property type="evidence" value="ECO:0007669"/>
    <property type="project" value="InterPro"/>
</dbReference>
<dbReference type="InterPro" id="IPR010684">
    <property type="entry name" value="RNA_pol_II_trans_fac_SIII_A"/>
</dbReference>
<proteinExistence type="predicted"/>
<dbReference type="STRING" id="1198029.A0A1U7LKQ1"/>
<dbReference type="EMBL" id="LXFE01002040">
    <property type="protein sequence ID" value="OLL23236.1"/>
    <property type="molecule type" value="Genomic_DNA"/>
</dbReference>
<dbReference type="InterPro" id="IPR051870">
    <property type="entry name" value="Elongin-A_domain"/>
</dbReference>
<feature type="region of interest" description="Disordered" evidence="1">
    <location>
        <begin position="124"/>
        <end position="145"/>
    </location>
</feature>
<gene>
    <name evidence="2" type="ORF">NEOLI_002278</name>
</gene>
<feature type="region of interest" description="Disordered" evidence="1">
    <location>
        <begin position="226"/>
        <end position="245"/>
    </location>
</feature>
<dbReference type="Gene3D" id="6.10.250.3180">
    <property type="match status" value="1"/>
</dbReference>
<evidence type="ECO:0000313" key="3">
    <source>
        <dbReference type="Proteomes" id="UP000186594"/>
    </source>
</evidence>
<dbReference type="AlphaFoldDB" id="A0A1U7LKQ1"/>
<keyword evidence="3" id="KW-1185">Reference proteome</keyword>
<comment type="caution">
    <text evidence="2">The sequence shown here is derived from an EMBL/GenBank/DDBJ whole genome shotgun (WGS) entry which is preliminary data.</text>
</comment>
<evidence type="ECO:0000256" key="1">
    <source>
        <dbReference type="SAM" id="MobiDB-lite"/>
    </source>
</evidence>
<dbReference type="PANTHER" id="PTHR15141:SF76">
    <property type="entry name" value="TRANSCRIPTION ELONGATION FACTOR B POLYPEPTIDE 3"/>
    <property type="match status" value="1"/>
</dbReference>
<name>A0A1U7LKQ1_NEOID</name>
<sequence>MEEADFGDVRFPGFFSLKALAMRKLLKCKNEITDLGDCEFHLVKLILETLSAERLAILEKRSPHLKQETGDLWEKHVRNDFKIHIIKEETRFSRNQPSIFDDESPQWRLLYKKWHREQSTKLERASQKLREAQQSIDSRKAERSAKVLSKPLLQPKRSGWGAPSPRMSMIEKLKTNGNKPKLFRTPMSSSASVSVQSSKVFFREKHWLIEQRSATTAGFSSSLVKKRTTLPPLERPSKFIMSKKQ</sequence>
<dbReference type="Proteomes" id="UP000186594">
    <property type="component" value="Unassembled WGS sequence"/>
</dbReference>
<organism evidence="2 3">
    <name type="scientific">Neolecta irregularis (strain DAH-3)</name>
    <dbReference type="NCBI Taxonomy" id="1198029"/>
    <lineage>
        <taxon>Eukaryota</taxon>
        <taxon>Fungi</taxon>
        <taxon>Dikarya</taxon>
        <taxon>Ascomycota</taxon>
        <taxon>Taphrinomycotina</taxon>
        <taxon>Neolectales</taxon>
        <taxon>Neolectaceae</taxon>
        <taxon>Neolecta</taxon>
    </lineage>
</organism>
<dbReference type="PANTHER" id="PTHR15141">
    <property type="entry name" value="TRANSCRIPTION ELONGATION FACTOR B POLYPEPTIDE 3"/>
    <property type="match status" value="1"/>
</dbReference>
<dbReference type="Pfam" id="PF06881">
    <property type="entry name" value="Elongin_A"/>
    <property type="match status" value="1"/>
</dbReference>
<protein>
    <submittedName>
        <fullName evidence="2">Elongin-A</fullName>
    </submittedName>
</protein>